<keyword evidence="4" id="KW-1185">Reference proteome</keyword>
<proteinExistence type="predicted"/>
<feature type="compositionally biased region" description="Low complexity" evidence="1">
    <location>
        <begin position="38"/>
        <end position="48"/>
    </location>
</feature>
<dbReference type="RefSeq" id="WP_377183044.1">
    <property type="nucleotide sequence ID" value="NZ_JBHUOG010000001.1"/>
</dbReference>
<dbReference type="InterPro" id="IPR011047">
    <property type="entry name" value="Quinoprotein_ADH-like_sf"/>
</dbReference>
<organism evidence="3 4">
    <name type="scientific">Promicromonospora vindobonensis</name>
    <dbReference type="NCBI Taxonomy" id="195748"/>
    <lineage>
        <taxon>Bacteria</taxon>
        <taxon>Bacillati</taxon>
        <taxon>Actinomycetota</taxon>
        <taxon>Actinomycetes</taxon>
        <taxon>Micrococcales</taxon>
        <taxon>Promicromonosporaceae</taxon>
        <taxon>Promicromonospora</taxon>
    </lineage>
</organism>
<evidence type="ECO:0000256" key="1">
    <source>
        <dbReference type="SAM" id="MobiDB-lite"/>
    </source>
</evidence>
<dbReference type="InterPro" id="IPR018391">
    <property type="entry name" value="PQQ_b-propeller_rpt"/>
</dbReference>
<dbReference type="EMBL" id="JBHUOG010000001">
    <property type="protein sequence ID" value="MFD2794190.1"/>
    <property type="molecule type" value="Genomic_DNA"/>
</dbReference>
<feature type="region of interest" description="Disordered" evidence="1">
    <location>
        <begin position="25"/>
        <end position="58"/>
    </location>
</feature>
<dbReference type="Pfam" id="PF13360">
    <property type="entry name" value="PQQ_2"/>
    <property type="match status" value="1"/>
</dbReference>
<dbReference type="SUPFAM" id="SSF50998">
    <property type="entry name" value="Quinoprotein alcohol dehydrogenase-like"/>
    <property type="match status" value="1"/>
</dbReference>
<dbReference type="Proteomes" id="UP001597479">
    <property type="component" value="Unassembled WGS sequence"/>
</dbReference>
<evidence type="ECO:0000313" key="3">
    <source>
        <dbReference type="EMBL" id="MFD2794190.1"/>
    </source>
</evidence>
<gene>
    <name evidence="3" type="ORF">ACFS27_11590</name>
</gene>
<protein>
    <submittedName>
        <fullName evidence="3">PQQ-binding-like beta-propeller repeat protein</fullName>
    </submittedName>
</protein>
<reference evidence="4" key="1">
    <citation type="journal article" date="2019" name="Int. J. Syst. Evol. Microbiol.">
        <title>The Global Catalogue of Microorganisms (GCM) 10K type strain sequencing project: providing services to taxonomists for standard genome sequencing and annotation.</title>
        <authorList>
            <consortium name="The Broad Institute Genomics Platform"/>
            <consortium name="The Broad Institute Genome Sequencing Center for Infectious Disease"/>
            <person name="Wu L."/>
            <person name="Ma J."/>
        </authorList>
    </citation>
    <scope>NUCLEOTIDE SEQUENCE [LARGE SCALE GENOMIC DNA]</scope>
    <source>
        <strain evidence="4">CCM 7044</strain>
    </source>
</reference>
<dbReference type="Gene3D" id="2.130.10.10">
    <property type="entry name" value="YVTN repeat-like/Quinoprotein amine dehydrogenase"/>
    <property type="match status" value="1"/>
</dbReference>
<name>A0ABW5VSG0_9MICO</name>
<evidence type="ECO:0000259" key="2">
    <source>
        <dbReference type="Pfam" id="PF13360"/>
    </source>
</evidence>
<dbReference type="InterPro" id="IPR015943">
    <property type="entry name" value="WD40/YVTN_repeat-like_dom_sf"/>
</dbReference>
<accession>A0ABW5VSG0</accession>
<feature type="domain" description="Pyrrolo-quinoline quinone repeat" evidence="2">
    <location>
        <begin position="416"/>
        <end position="549"/>
    </location>
</feature>
<dbReference type="InterPro" id="IPR002372">
    <property type="entry name" value="PQQ_rpt_dom"/>
</dbReference>
<comment type="caution">
    <text evidence="3">The sequence shown here is derived from an EMBL/GenBank/DDBJ whole genome shotgun (WGS) entry which is preliminary data.</text>
</comment>
<evidence type="ECO:0000313" key="4">
    <source>
        <dbReference type="Proteomes" id="UP001597479"/>
    </source>
</evidence>
<sequence>MAGDPEEEGALVFDLVDDDAVAAEVPSGQVSAGGPGAADGPDSVQGSSEGEESSGEPRLGGALGVRLRLLAPVAAVLAIALGTGYVLDGVREAARIERIRAVGGGVVDVSAPVAELWEWQGNVGLRGSAGEGGIAQVAALDGLLVFVSESDLLALESATGDERWKIPLGEDPECGPAGYPGWEATATATVVCVSGPGAGREVIAVGPDGVPSAPRALGAADLARYGAARPGPDGTVLRAERFGPDSALDLGDAACAPTGECTGTVESGRGITVRAEDAVTGAERWTVTAPFVATPAGDCTTPRNRTWAGTAGPADLDAVLDPEAFGAQIGTGRVDLYGCGANASITAEGALLRGVSEPGDGRIAGLTTGGYVASAHGSATHSIVYSADGEALESIAGSPFEASVVDGTGTLLGSDESGSGLHAYEPDGTPRWRGSSESRFVWFAAEVGETAVLLDEDGAVHGLDVTTGDERWVWAPAERADAAPLWAAFPYRAFTDGRQVLLHLEDEAAGATLVSLDAASGDLVWDAALADLLHLRQSTSLVSVDGNLLAVTPGGVRGLG</sequence>
<dbReference type="SMART" id="SM00564">
    <property type="entry name" value="PQQ"/>
    <property type="match status" value="4"/>
</dbReference>